<evidence type="ECO:0000256" key="1">
    <source>
        <dbReference type="SAM" id="SignalP"/>
    </source>
</evidence>
<dbReference type="EMBL" id="JAUSRA010000001">
    <property type="protein sequence ID" value="MDP9792346.1"/>
    <property type="molecule type" value="Genomic_DNA"/>
</dbReference>
<dbReference type="InterPro" id="IPR002937">
    <property type="entry name" value="Amino_oxidase"/>
</dbReference>
<dbReference type="InterPro" id="IPR050464">
    <property type="entry name" value="Zeta_carotene_desat/Oxidored"/>
</dbReference>
<feature type="domain" description="Amine oxidase" evidence="2">
    <location>
        <begin position="60"/>
        <end position="316"/>
    </location>
</feature>
<reference evidence="3 4" key="1">
    <citation type="submission" date="2023-07" db="EMBL/GenBank/DDBJ databases">
        <title>Sequencing the genomes of 1000 actinobacteria strains.</title>
        <authorList>
            <person name="Klenk H.-P."/>
        </authorList>
    </citation>
    <scope>NUCLEOTIDE SEQUENCE [LARGE SCALE GENOMIC DNA]</scope>
    <source>
        <strain evidence="3 4">DSM 44710</strain>
    </source>
</reference>
<dbReference type="PANTHER" id="PTHR42923:SF17">
    <property type="entry name" value="AMINE OXIDASE DOMAIN-CONTAINING PROTEIN"/>
    <property type="match status" value="1"/>
</dbReference>
<keyword evidence="1" id="KW-0732">Signal</keyword>
<dbReference type="Pfam" id="PF01593">
    <property type="entry name" value="Amino_oxidase"/>
    <property type="match status" value="1"/>
</dbReference>
<dbReference type="PROSITE" id="PS51318">
    <property type="entry name" value="TAT"/>
    <property type="match status" value="1"/>
</dbReference>
<proteinExistence type="predicted"/>
<sequence>MPHHPQISRRTVLGLTAAAGAASLGLPGTAQAQETQARETQAHARVAAARQRVVVIGGGVAGVSMAWLLDGQHDVVLLESGPELGGHARSIDVTIDGAHIAVDAGAQYFGPKSHPTYWRLLTEVLHVPTVPAPMNLTVSKRGVTRPVLVSPDSNRVWPLFDPLYWGALVSMASFTDRGKALLASGDRTTSAEDFINSLPVLQWVRDDLLFPLCGAMFGFSVPQVKEMSAFSVLAFVIRGLGDGFLAPYDYHNATDGLRAVVAALSTGLTTVTSHLNAAATGLSKQGEVYHVTDGAGRTHVADHVVFAQPPYAAGPLAGQLAGTSGLVSTYGRFRYIPARVAIHADPAYMPVNRQDWSGFNVLTDGQYCEPSMWYGAFRDVSVFKSWVSHRAQLPADTIATFDYLHALETPDLAPAQAALAGYQGAGNLWFAGAHTVDVASQDSALVSAISIAKRLAPGSANLARIA</sequence>
<dbReference type="RefSeq" id="WP_306827241.1">
    <property type="nucleotide sequence ID" value="NZ_JAUSRA010000001.1"/>
</dbReference>
<feature type="chain" id="PRO_5045173495" evidence="1">
    <location>
        <begin position="33"/>
        <end position="466"/>
    </location>
</feature>
<protein>
    <submittedName>
        <fullName evidence="3">NAD/FAD-binding protein</fullName>
    </submittedName>
</protein>
<evidence type="ECO:0000259" key="2">
    <source>
        <dbReference type="Pfam" id="PF01593"/>
    </source>
</evidence>
<dbReference type="SUPFAM" id="SSF51905">
    <property type="entry name" value="FAD/NAD(P)-binding domain"/>
    <property type="match status" value="1"/>
</dbReference>
<feature type="signal peptide" evidence="1">
    <location>
        <begin position="1"/>
        <end position="32"/>
    </location>
</feature>
<evidence type="ECO:0000313" key="4">
    <source>
        <dbReference type="Proteomes" id="UP001240984"/>
    </source>
</evidence>
<dbReference type="Proteomes" id="UP001240984">
    <property type="component" value="Unassembled WGS sequence"/>
</dbReference>
<dbReference type="PANTHER" id="PTHR42923">
    <property type="entry name" value="PROTOPORPHYRINOGEN OXIDASE"/>
    <property type="match status" value="1"/>
</dbReference>
<keyword evidence="4" id="KW-1185">Reference proteome</keyword>
<gene>
    <name evidence="3" type="ORF">J2S43_000858</name>
</gene>
<organism evidence="3 4">
    <name type="scientific">Catenuloplanes nepalensis</name>
    <dbReference type="NCBI Taxonomy" id="587533"/>
    <lineage>
        <taxon>Bacteria</taxon>
        <taxon>Bacillati</taxon>
        <taxon>Actinomycetota</taxon>
        <taxon>Actinomycetes</taxon>
        <taxon>Micromonosporales</taxon>
        <taxon>Micromonosporaceae</taxon>
        <taxon>Catenuloplanes</taxon>
    </lineage>
</organism>
<dbReference type="InterPro" id="IPR006311">
    <property type="entry name" value="TAT_signal"/>
</dbReference>
<dbReference type="InterPro" id="IPR036188">
    <property type="entry name" value="FAD/NAD-bd_sf"/>
</dbReference>
<accession>A0ABT9MLZ8</accession>
<comment type="caution">
    <text evidence="3">The sequence shown here is derived from an EMBL/GenBank/DDBJ whole genome shotgun (WGS) entry which is preliminary data.</text>
</comment>
<name>A0ABT9MLZ8_9ACTN</name>
<evidence type="ECO:0000313" key="3">
    <source>
        <dbReference type="EMBL" id="MDP9792346.1"/>
    </source>
</evidence>
<dbReference type="Gene3D" id="3.50.50.60">
    <property type="entry name" value="FAD/NAD(P)-binding domain"/>
    <property type="match status" value="1"/>
</dbReference>